<proteinExistence type="predicted"/>
<feature type="chain" id="PRO_5047335222" evidence="1">
    <location>
        <begin position="22"/>
        <end position="524"/>
    </location>
</feature>
<dbReference type="PROSITE" id="PS51257">
    <property type="entry name" value="PROKAR_LIPOPROTEIN"/>
    <property type="match status" value="1"/>
</dbReference>
<dbReference type="RefSeq" id="WP_346757153.1">
    <property type="nucleotide sequence ID" value="NZ_JAUJEB010000001.1"/>
</dbReference>
<keyword evidence="1" id="KW-0732">Signal</keyword>
<comment type="caution">
    <text evidence="2">The sequence shown here is derived from an EMBL/GenBank/DDBJ whole genome shotgun (WGS) entry which is preliminary data.</text>
</comment>
<sequence>MKINRLFKVFCLMAVISVACTDDFKEINTNPNAQTVGSNEGLLLGAQIRAARELLDNVRSNNHGMSKWVQYSTEQLDNLNDFVQGNPREDYNDFWIYQILYTQTLPLIERIIGNTDEAPHPNYRAAAYVMKAWIFQTMTDQWGSIPFSDALKGEVSEEERFNKPKFDTQQEIYTSVLTMLEEANTMFDLGDDPGVAMVAASDAFAGGDVLMWKKFANTLRARILLRISDVDEGTARAGLEQIFSNPTTYPVMESNDDNFGITWEDVTGSYADPLGRYLNDNGFTPNVGSGFVNILGDRLDPRMKVLVAPAEGYTNADTYIGIPPGFDPDNPSGFTRISRDSVSQISTQFAEVQLRPIITYSELLFIKAEAALKGFNVGVSGEDAYEDGITANMQDLGIDAAEIDTYINQPSVAYNATDALELIITQRYIAQFGQSTNTFAMIRRTGYPELDYFTIGIYKDDGYPVRIQYNEGTIRQFNEVNFEKAIEGVTIINRVFGDNLWFATNAPGVKMKPNLQTGPVLYSY</sequence>
<keyword evidence="3" id="KW-1185">Reference proteome</keyword>
<dbReference type="SUPFAM" id="SSF48452">
    <property type="entry name" value="TPR-like"/>
    <property type="match status" value="1"/>
</dbReference>
<dbReference type="EMBL" id="JAUJEB010000001">
    <property type="protein sequence ID" value="MDN5211825.1"/>
    <property type="molecule type" value="Genomic_DNA"/>
</dbReference>
<accession>A0ABT8L247</accession>
<reference evidence="2" key="1">
    <citation type="submission" date="2023-06" db="EMBL/GenBank/DDBJ databases">
        <title>Genomic of Agaribacillus aureum.</title>
        <authorList>
            <person name="Wang G."/>
        </authorList>
    </citation>
    <scope>NUCLEOTIDE SEQUENCE</scope>
    <source>
        <strain evidence="2">BMA12</strain>
    </source>
</reference>
<dbReference type="InterPro" id="IPR011990">
    <property type="entry name" value="TPR-like_helical_dom_sf"/>
</dbReference>
<dbReference type="InterPro" id="IPR041662">
    <property type="entry name" value="SusD-like_2"/>
</dbReference>
<dbReference type="Pfam" id="PF12771">
    <property type="entry name" value="SusD-like_2"/>
    <property type="match status" value="1"/>
</dbReference>
<organism evidence="2 3">
    <name type="scientific">Agaribacillus aureus</name>
    <dbReference type="NCBI Taxonomy" id="3051825"/>
    <lineage>
        <taxon>Bacteria</taxon>
        <taxon>Pseudomonadati</taxon>
        <taxon>Bacteroidota</taxon>
        <taxon>Cytophagia</taxon>
        <taxon>Cytophagales</taxon>
        <taxon>Splendidivirgaceae</taxon>
        <taxon>Agaribacillus</taxon>
    </lineage>
</organism>
<evidence type="ECO:0000313" key="2">
    <source>
        <dbReference type="EMBL" id="MDN5211825.1"/>
    </source>
</evidence>
<protein>
    <submittedName>
        <fullName evidence="2">SusD/RagB family nutrient-binding outer membrane lipoprotein</fullName>
    </submittedName>
</protein>
<gene>
    <name evidence="2" type="ORF">QQ020_07175</name>
</gene>
<dbReference type="Gene3D" id="1.25.40.390">
    <property type="match status" value="1"/>
</dbReference>
<dbReference type="Proteomes" id="UP001172083">
    <property type="component" value="Unassembled WGS sequence"/>
</dbReference>
<evidence type="ECO:0000313" key="3">
    <source>
        <dbReference type="Proteomes" id="UP001172083"/>
    </source>
</evidence>
<evidence type="ECO:0000256" key="1">
    <source>
        <dbReference type="SAM" id="SignalP"/>
    </source>
</evidence>
<name>A0ABT8L247_9BACT</name>
<keyword evidence="2" id="KW-0449">Lipoprotein</keyword>
<feature type="signal peptide" evidence="1">
    <location>
        <begin position="1"/>
        <end position="21"/>
    </location>
</feature>